<evidence type="ECO:0000259" key="2">
    <source>
        <dbReference type="Pfam" id="PF13936"/>
    </source>
</evidence>
<evidence type="ECO:0000256" key="1">
    <source>
        <dbReference type="SAM" id="MobiDB-lite"/>
    </source>
</evidence>
<dbReference type="AlphaFoldDB" id="X0WG07"/>
<feature type="domain" description="Transposase IS30-like HTH" evidence="2">
    <location>
        <begin position="3"/>
        <end position="41"/>
    </location>
</feature>
<dbReference type="Pfam" id="PF13936">
    <property type="entry name" value="HTH_38"/>
    <property type="match status" value="1"/>
</dbReference>
<dbReference type="Gene3D" id="1.10.10.60">
    <property type="entry name" value="Homeodomain-like"/>
    <property type="match status" value="1"/>
</dbReference>
<evidence type="ECO:0000313" key="3">
    <source>
        <dbReference type="EMBL" id="GAG29605.1"/>
    </source>
</evidence>
<dbReference type="InterPro" id="IPR013324">
    <property type="entry name" value="RNA_pol_sigma_r3/r4-like"/>
</dbReference>
<feature type="compositionally biased region" description="Acidic residues" evidence="1">
    <location>
        <begin position="85"/>
        <end position="98"/>
    </location>
</feature>
<dbReference type="InterPro" id="IPR025246">
    <property type="entry name" value="IS30-like_HTH"/>
</dbReference>
<organism evidence="3">
    <name type="scientific">marine sediment metagenome</name>
    <dbReference type="NCBI Taxonomy" id="412755"/>
    <lineage>
        <taxon>unclassified sequences</taxon>
        <taxon>metagenomes</taxon>
        <taxon>ecological metagenomes</taxon>
    </lineage>
</organism>
<accession>X0WG07</accession>
<dbReference type="EMBL" id="BARS01047774">
    <property type="protein sequence ID" value="GAG29605.1"/>
    <property type="molecule type" value="Genomic_DNA"/>
</dbReference>
<dbReference type="SUPFAM" id="SSF88659">
    <property type="entry name" value="Sigma3 and sigma4 domains of RNA polymerase sigma factors"/>
    <property type="match status" value="1"/>
</dbReference>
<feature type="non-terminal residue" evidence="3">
    <location>
        <position position="124"/>
    </location>
</feature>
<protein>
    <recommendedName>
        <fullName evidence="2">Transposase IS30-like HTH domain-containing protein</fullName>
    </recommendedName>
</protein>
<reference evidence="3" key="1">
    <citation type="journal article" date="2014" name="Front. Microbiol.">
        <title>High frequency of phylogenetically diverse reductive dehalogenase-homologous genes in deep subseafloor sedimentary metagenomes.</title>
        <authorList>
            <person name="Kawai M."/>
            <person name="Futagami T."/>
            <person name="Toyoda A."/>
            <person name="Takaki Y."/>
            <person name="Nishi S."/>
            <person name="Hori S."/>
            <person name="Arai W."/>
            <person name="Tsubouchi T."/>
            <person name="Morono Y."/>
            <person name="Uchiyama I."/>
            <person name="Ito T."/>
            <person name="Fujiyama A."/>
            <person name="Inagaki F."/>
            <person name="Takami H."/>
        </authorList>
    </citation>
    <scope>NUCLEOTIDE SEQUENCE</scope>
    <source>
        <strain evidence="3">Expedition CK06-06</strain>
    </source>
</reference>
<sequence length="124" mass="14358">MALTNDEINEILELYGRGYSGRKIADKTEHSPITIYYHIRQAKKSVTGLIDKSMNVDKILSQLDYPNLFVNRVVRESSTSHEENEKDELEAEETTEEIESPKKLDLKAELSEFQKNQEIGQRKE</sequence>
<comment type="caution">
    <text evidence="3">The sequence shown here is derived from an EMBL/GenBank/DDBJ whole genome shotgun (WGS) entry which is preliminary data.</text>
</comment>
<gene>
    <name evidence="3" type="ORF">S01H1_71711</name>
</gene>
<feature type="region of interest" description="Disordered" evidence="1">
    <location>
        <begin position="76"/>
        <end position="107"/>
    </location>
</feature>
<proteinExistence type="predicted"/>
<name>X0WG07_9ZZZZ</name>